<organism evidence="3 4">
    <name type="scientific">Actinoplanes octamycinicus</name>
    <dbReference type="NCBI Taxonomy" id="135948"/>
    <lineage>
        <taxon>Bacteria</taxon>
        <taxon>Bacillati</taxon>
        <taxon>Actinomycetota</taxon>
        <taxon>Actinomycetes</taxon>
        <taxon>Micromonosporales</taxon>
        <taxon>Micromonosporaceae</taxon>
        <taxon>Actinoplanes</taxon>
    </lineage>
</organism>
<dbReference type="Proteomes" id="UP000546162">
    <property type="component" value="Unassembled WGS sequence"/>
</dbReference>
<accession>A0A7W7M8U3</accession>
<feature type="transmembrane region" description="Helical" evidence="2">
    <location>
        <begin position="21"/>
        <end position="45"/>
    </location>
</feature>
<feature type="transmembrane region" description="Helical" evidence="2">
    <location>
        <begin position="118"/>
        <end position="137"/>
    </location>
</feature>
<keyword evidence="4" id="KW-1185">Reference proteome</keyword>
<reference evidence="3 4" key="1">
    <citation type="submission" date="2020-08" db="EMBL/GenBank/DDBJ databases">
        <title>Sequencing the genomes of 1000 actinobacteria strains.</title>
        <authorList>
            <person name="Klenk H.-P."/>
        </authorList>
    </citation>
    <scope>NUCLEOTIDE SEQUENCE [LARGE SCALE GENOMIC DNA]</scope>
    <source>
        <strain evidence="3 4">DSM 45809</strain>
    </source>
</reference>
<evidence type="ECO:0000256" key="1">
    <source>
        <dbReference type="SAM" id="MobiDB-lite"/>
    </source>
</evidence>
<protein>
    <submittedName>
        <fullName evidence="3">Uncharacterized protein</fullName>
    </submittedName>
</protein>
<sequence length="246" mass="25258">MAEIAGVRRDGWLQRMDALTGGAMVLTVEAVVFLMTALIGTPLLMFFAADDDASVGWLWPFGAVCVISAVLGSASAAAAFLIGSRGNHRDRQVGVVAASGIAVTTGLLTAAAADSSPLLAFLSALVAVANVGAATLIHRAEPAAEAETPSALPSPLPEAFLMAAPLAEAEIRTRETIEIDVRRPATPAADAPTKDALTADAPAADLLTADAAPVTIRPRRPRGPAALHTLSGVRLPRRAHRGRAAR</sequence>
<keyword evidence="2" id="KW-0472">Membrane</keyword>
<proteinExistence type="predicted"/>
<feature type="transmembrane region" description="Helical" evidence="2">
    <location>
        <begin position="57"/>
        <end position="81"/>
    </location>
</feature>
<evidence type="ECO:0000313" key="3">
    <source>
        <dbReference type="EMBL" id="MBB4741180.1"/>
    </source>
</evidence>
<gene>
    <name evidence="3" type="ORF">BJY16_004639</name>
</gene>
<feature type="region of interest" description="Disordered" evidence="1">
    <location>
        <begin position="216"/>
        <end position="246"/>
    </location>
</feature>
<evidence type="ECO:0000256" key="2">
    <source>
        <dbReference type="SAM" id="Phobius"/>
    </source>
</evidence>
<name>A0A7W7M8U3_9ACTN</name>
<feature type="transmembrane region" description="Helical" evidence="2">
    <location>
        <begin position="93"/>
        <end position="112"/>
    </location>
</feature>
<comment type="caution">
    <text evidence="3">The sequence shown here is derived from an EMBL/GenBank/DDBJ whole genome shotgun (WGS) entry which is preliminary data.</text>
</comment>
<keyword evidence="2" id="KW-1133">Transmembrane helix</keyword>
<feature type="compositionally biased region" description="Basic residues" evidence="1">
    <location>
        <begin position="235"/>
        <end position="246"/>
    </location>
</feature>
<evidence type="ECO:0000313" key="4">
    <source>
        <dbReference type="Proteomes" id="UP000546162"/>
    </source>
</evidence>
<keyword evidence="2" id="KW-0812">Transmembrane</keyword>
<dbReference type="EMBL" id="JACHNB010000001">
    <property type="protein sequence ID" value="MBB4741180.1"/>
    <property type="molecule type" value="Genomic_DNA"/>
</dbReference>
<dbReference type="AlphaFoldDB" id="A0A7W7M8U3"/>
<dbReference type="RefSeq" id="WP_185041695.1">
    <property type="nucleotide sequence ID" value="NZ_BAABFG010000005.1"/>
</dbReference>